<gene>
    <name evidence="6" type="ORF">HG66A1_33040</name>
</gene>
<feature type="domain" description="Calx-beta" evidence="5">
    <location>
        <begin position="2054"/>
        <end position="2150"/>
    </location>
</feature>
<feature type="domain" description="Calx-beta" evidence="5">
    <location>
        <begin position="1830"/>
        <end position="1926"/>
    </location>
</feature>
<feature type="domain" description="Calx-beta" evidence="5">
    <location>
        <begin position="2390"/>
        <end position="2486"/>
    </location>
</feature>
<dbReference type="InterPro" id="IPR003644">
    <property type="entry name" value="Calx_beta"/>
</dbReference>
<dbReference type="OrthoDB" id="282736at2"/>
<protein>
    <submittedName>
        <fullName evidence="6">Calx-beta domain protein</fullName>
    </submittedName>
</protein>
<dbReference type="InterPro" id="IPR013517">
    <property type="entry name" value="FG-GAP"/>
</dbReference>
<keyword evidence="7" id="KW-1185">Reference proteome</keyword>
<dbReference type="GO" id="GO:0000272">
    <property type="term" value="P:polysaccharide catabolic process"/>
    <property type="evidence" value="ECO:0007669"/>
    <property type="project" value="InterPro"/>
</dbReference>
<feature type="domain" description="Calx-beta" evidence="5">
    <location>
        <begin position="2166"/>
        <end position="2262"/>
    </location>
</feature>
<keyword evidence="3" id="KW-0106">Calcium</keyword>
<keyword evidence="2" id="KW-0677">Repeat</keyword>
<feature type="domain" description="Calx-beta" evidence="5">
    <location>
        <begin position="862"/>
        <end position="962"/>
    </location>
</feature>
<sequence>MLLTNWLKSLTSRYRTVRSRRPRNQRSRSRHRYQPALSRRPIAIEELEDRTLLTGYSIQNHLLPPLDSDTNLEEQFGTAVAVDENYLVVGAPGNDFHAASAGLAYVYKKDDHGTTNNATDDTWVFETTLSSETLLQADAFGTSVAIDGNTIVVGAYSVDTPTYNSGAVFIYTRDDSGWKNIPETRILSPEADKPTGSSFGTSVAIEGNTVVVGASFDDSQAFNSGAAYVFTNSGGGWENANVTKLTASDAVEKLYFGQTVSISDNTIVVGTKSYVSAAYIFSNVNNNWNSAEEVKLSGSSGTFGTTVSIYGNTVVVGEELSSLSGIHNSGAVHLYVKGTDWHNYQETILTSPDPHTDDHFGSSVSIHDNILVVGDENKIHDQLHQGSIYIFERTETGWNDATVTEISPPEIELNQLFGATVSFDGNTILVGVPAGDINGIDSGAAYLFTAGGDGWNTSGQRISILTDNILNHANDTTGDNVAIEGNFLVIGAPLNQYSPNHSGAVYIYERNTNGTPETHADDTWIYHTTLFATLGQDARFFGSSVDINGVNIAVGAFGSTELGYNSGAVYVFTKDGDDWLSRTESRITGSDLAYNYEFGYSVAIEENTLVVGSRRSSGNQNVTGAIYVFTSENNNWSNAVETKLFASNGKSGDYFGHEVDINGDSIIVSAWARSDISSQSGAVYIYRKGESGWSDAWETEFTPFSGSNQSNYGYSVSISGDSVAIGIPGDDEKGNNVGSAYIYTRLSENWDDSELTKIYAPDGMLFDAFGHSVSIHNDTLLVGTYGDDTRGDDSGSVYVFKRNESGWENSFDSKLIADDGMSQDHFGWSIAHDGTTFVVGAPYDDTSHGYNSGSVYVYGPPRINTISINDVQITEGDKGTTAATFTITRTGVLPGDLNKNETVEFKIVDGTASVSSLDYEAQTGSIYFHADPQQTLQVQIISVEINGDHTIEDDEFFQIILTHNSENSTFIKSIGNATILNDDFPEFVQTFSALPTEIRTDDDHFGNAIEVSGDYMVVGAIHSDIAATDGGAAYVYIRNRQGTPDNESDDTWDYHSTLTAFDAEAGDQFGTSIAIDGDTIVIGSLLDDDQGDDSGSAYVYRLVDNVWSLEEKLTATDGREGDQFGISVSIEDSTIVVGARYHNYFISAFDDHTGAAYVFDRSGTDWTQTQKLTASNHSDQDAFGHDVLIKNDAIYITGLRAAVDDSPSGTGAIYIFHNQDGAWTEQQIIGPPDGEYDDWFGYDIHVDGNFLGAVSAADDEFKGSVYLFKNNAGTWEFQQKLTPPVGNQLDRSAFSIRISGTTLAIGSLLSDGQTTDSGAVFLYQLISGDWVESQTISALDGAEQDYFGHAVAFSGDQIIVGAPQNDEAGNNVGKVYVFRTFAPQINIIPTSQKEGDQGETIFTFEVERVGQSSGDLDFESTIDFETVDFSATLADHDYEFQSGTITFTADPNAIRQTQTIEITVYGDDIFEGDEKFVVRLSNPSDATILGSNSVFGWIEEDDHAELGIENTTVNESTGTSSITVSLDKPAIGRVSVMYSTADQTADSPADYASTTGTITFEAGELSKTIQVPITDNAIVEGNEIFLVNLTDLVAEGSDVIISQGQAEVTIEDDDEATISIDDVSVDESAGTVNLIVTLSQASANTVTVDFRPINQTATKPADYLDHTGTLSFSPGELTQTITFSIVDSDLVERDEQFLVLLSNIQAGGGNVTFARDRAQVTILNDDQASMTVDDVTVDEDTGTVELTVSLDHPVDTTISVEYATADLSAIAGDDYTPQTGTLTFSPFALTRTISIPIVNSDLVELEKSFFVNLSNLQANGRDVILADSQAEVTISDDDQALVTIDDITVNEADGTAEVTVSLDKPVASEISVDYTTAGQSALDTEDFESQSGTLTFTAGQQTRIISIPLVNNEDLELDESFSIILSDLQNHGFNVVLADAQAEVTIEDDEQARFSIADIDVNEGDGTAVLTVTLDTPLPVTVTVDFTTSNLTAVSPDDYQSTSGILTFLPGELSQTITIDIVDSDLLEIDETFLVTLSNLQSGTANVILGDSQAEVTIHDDDQASLTIDDVTVDEDAGSVLLTVSLDQAAGDTISIDYTTADQSAVTNDDYASQTGTLTFAPGVLTQTISIPIVDSDLVELEESFLVNLSNLQTNGWNVSLTDAQAVVTISDDDQAQLTIDDISINESEGTAEVTVSLDQPVAGEISVHFETADQTAIAGEDYEGQSGTIAFSAGLQTRIISIPLIDTNLVEPDEQFLINLSQLQNNGYDVILADAQAEVTIRDDDQAQFTIDDIIVSEADGTAVLTVSLSHPVTSTVTIDYATADDSALSPEDYQAQTGTLTFLPGVQSQSITIDLINSAPIELDERFLVNLSNIQAGSADVVIGDHQGEVTIQDNEQAQLIVSDLTVNEADGTAEVVVTLDQPVSFEVRVNYSLADGKAKNSLDYQSQSGTLIFAPGEQSKTITVALIDNDKVEEIEDFHVNLSGLNIQSDVVIIGRSQADVSIVDDDQAQFSITDITVDEAAGVARLYIYLTDTVYANISVDYSTVDQSAVSDSDYLAKSGRLTFTQGQTAKSLTITITNDQIVEGLESFYVQLSNIQANGAQLTFANDSGEVTIEDNDEANLTMSDVTVDESAGVALVSLTLDQPVEAAVSLDFNTLDQSALANADYQPTAGTVTFQPGEVSQAVSIPLIDTDLVELTESFLVQFTNLQAGGANIALSRNQAEVTVTDDDQSNITIDDISVDESAANVQVTVSLDAPVDASVVINYATASQTAQSPSDYAHRSGSLTFTPGTQTQTISIPIVDSGLLEIDETFLVILSGLQANGHNVILADDRAVVTILDDDSASAEVNLRLVSSPTPTQPDGSIIQLPEHEAWVSEWATWWIEIWVQTNDQTSQGSISVDVDLSYNSAVASAMEIEYGPRFSTNQTGDIDDSTGTITDLHAETSTAGLQVNRRTLFARIRFTPQAQDQIDLDLSTKILPAEDLELQANSVEVQLSNAAPFVTPTEAIPAVQIYANPYDLNNDDAINFRDLILFASVYNSTPSQSDSDYAWFADLNQDDRVHFRDLLLFASNYGKSKANHSIVTYPSNFPDAWNQLLVADTSSAPQQTATPLTQTVATASFSRIVDQVSGSLSVEQNVMLEATTVQVVDLKGDALGQIAGGTIYIDVDAAGYGWYLEGSPAADFNFVYDSDLSLIALPGSDADGRFDLQTVLFHELGHLLGYEHSEDGVMQDTLAPGIRLLPDWELNFEFDPGLSLEDTDEFFLDIQDETELMPFK</sequence>
<dbReference type="InterPro" id="IPR036439">
    <property type="entry name" value="Dockerin_dom_sf"/>
</dbReference>
<name>A0A517PQ52_9PLAN</name>
<dbReference type="Gene3D" id="1.10.1330.10">
    <property type="entry name" value="Dockerin domain"/>
    <property type="match status" value="1"/>
</dbReference>
<dbReference type="SUPFAM" id="SSF69318">
    <property type="entry name" value="Integrin alpha N-terminal domain"/>
    <property type="match status" value="1"/>
</dbReference>
<dbReference type="PANTHER" id="PTHR36220:SF1">
    <property type="entry name" value="GAMMA TUBULIN COMPLEX COMPONENT C-TERMINAL DOMAIN-CONTAINING PROTEIN"/>
    <property type="match status" value="1"/>
</dbReference>
<evidence type="ECO:0000256" key="3">
    <source>
        <dbReference type="ARBA" id="ARBA00022837"/>
    </source>
</evidence>
<dbReference type="InterPro" id="IPR028994">
    <property type="entry name" value="Integrin_alpha_N"/>
</dbReference>
<dbReference type="Gene3D" id="2.130.10.130">
    <property type="entry name" value="Integrin alpha, N-terminal"/>
    <property type="match status" value="7"/>
</dbReference>
<dbReference type="PROSITE" id="PS00018">
    <property type="entry name" value="EF_HAND_1"/>
    <property type="match status" value="1"/>
</dbReference>
<keyword evidence="1" id="KW-0732">Signal</keyword>
<feature type="domain" description="Calx-beta" evidence="5">
    <location>
        <begin position="1942"/>
        <end position="2038"/>
    </location>
</feature>
<dbReference type="Gene3D" id="3.40.390.10">
    <property type="entry name" value="Collagenase (Catalytic Domain)"/>
    <property type="match status" value="1"/>
</dbReference>
<accession>A0A517PQ52</accession>
<feature type="domain" description="Calx-beta" evidence="5">
    <location>
        <begin position="1606"/>
        <end position="1702"/>
    </location>
</feature>
<dbReference type="InterPro" id="IPR024079">
    <property type="entry name" value="MetalloPept_cat_dom_sf"/>
</dbReference>
<feature type="domain" description="Calx-beta" evidence="5">
    <location>
        <begin position="1494"/>
        <end position="1590"/>
    </location>
</feature>
<dbReference type="GO" id="GO:0007154">
    <property type="term" value="P:cell communication"/>
    <property type="evidence" value="ECO:0007669"/>
    <property type="project" value="InterPro"/>
</dbReference>
<dbReference type="SMART" id="SM00237">
    <property type="entry name" value="Calx_beta"/>
    <property type="match status" value="14"/>
</dbReference>
<dbReference type="InterPro" id="IPR018247">
    <property type="entry name" value="EF_Hand_1_Ca_BS"/>
</dbReference>
<feature type="domain" description="Calx-beta" evidence="5">
    <location>
        <begin position="2726"/>
        <end position="2822"/>
    </location>
</feature>
<evidence type="ECO:0000313" key="7">
    <source>
        <dbReference type="Proteomes" id="UP000320421"/>
    </source>
</evidence>
<feature type="domain" description="Calx-beta" evidence="5">
    <location>
        <begin position="1718"/>
        <end position="1814"/>
    </location>
</feature>
<keyword evidence="4" id="KW-0325">Glycoprotein</keyword>
<dbReference type="InterPro" id="IPR011043">
    <property type="entry name" value="Gal_Oxase/kelch_b-propeller"/>
</dbReference>
<feature type="domain" description="Calx-beta" evidence="5">
    <location>
        <begin position="2614"/>
        <end position="2710"/>
    </location>
</feature>
<dbReference type="Pfam" id="PF14312">
    <property type="entry name" value="FG-GAP_2"/>
    <property type="match status" value="19"/>
</dbReference>
<dbReference type="PANTHER" id="PTHR36220">
    <property type="entry name" value="UNNAMED PRODUCT"/>
    <property type="match status" value="1"/>
</dbReference>
<evidence type="ECO:0000256" key="2">
    <source>
        <dbReference type="ARBA" id="ARBA00022737"/>
    </source>
</evidence>
<organism evidence="6 7">
    <name type="scientific">Gimesia chilikensis</name>
    <dbReference type="NCBI Taxonomy" id="2605989"/>
    <lineage>
        <taxon>Bacteria</taxon>
        <taxon>Pseudomonadati</taxon>
        <taxon>Planctomycetota</taxon>
        <taxon>Planctomycetia</taxon>
        <taxon>Planctomycetales</taxon>
        <taxon>Planctomycetaceae</taxon>
        <taxon>Gimesia</taxon>
    </lineage>
</organism>
<dbReference type="InterPro" id="IPR038081">
    <property type="entry name" value="CalX-like_sf"/>
</dbReference>
<dbReference type="EMBL" id="CP036266">
    <property type="protein sequence ID" value="QDT21502.1"/>
    <property type="molecule type" value="Genomic_DNA"/>
</dbReference>
<dbReference type="SUPFAM" id="SSF55486">
    <property type="entry name" value="Metalloproteases ('zincins'), catalytic domain"/>
    <property type="match status" value="1"/>
</dbReference>
<proteinExistence type="predicted"/>
<dbReference type="Proteomes" id="UP000320421">
    <property type="component" value="Chromosome"/>
</dbReference>
<dbReference type="GO" id="GO:0016020">
    <property type="term" value="C:membrane"/>
    <property type="evidence" value="ECO:0007669"/>
    <property type="project" value="InterPro"/>
</dbReference>
<feature type="domain" description="Calx-beta" evidence="5">
    <location>
        <begin position="2502"/>
        <end position="2598"/>
    </location>
</feature>
<evidence type="ECO:0000256" key="1">
    <source>
        <dbReference type="ARBA" id="ARBA00022729"/>
    </source>
</evidence>
<dbReference type="Gene3D" id="2.60.40.2030">
    <property type="match status" value="13"/>
</dbReference>
<dbReference type="Pfam" id="PF03160">
    <property type="entry name" value="Calx-beta"/>
    <property type="match status" value="14"/>
</dbReference>
<dbReference type="SMART" id="SM00191">
    <property type="entry name" value="Int_alpha"/>
    <property type="match status" value="14"/>
</dbReference>
<dbReference type="SUPFAM" id="SSF63446">
    <property type="entry name" value="Type I dockerin domain"/>
    <property type="match status" value="1"/>
</dbReference>
<evidence type="ECO:0000259" key="5">
    <source>
        <dbReference type="SMART" id="SM00237"/>
    </source>
</evidence>
<dbReference type="GO" id="GO:0008237">
    <property type="term" value="F:metallopeptidase activity"/>
    <property type="evidence" value="ECO:0007669"/>
    <property type="project" value="InterPro"/>
</dbReference>
<feature type="domain" description="Calx-beta" evidence="5">
    <location>
        <begin position="2278"/>
        <end position="2374"/>
    </location>
</feature>
<feature type="domain" description="Calx-beta" evidence="5">
    <location>
        <begin position="1390"/>
        <end position="1481"/>
    </location>
</feature>
<reference evidence="6 7" key="1">
    <citation type="submission" date="2019-02" db="EMBL/GenBank/DDBJ databases">
        <title>Deep-cultivation of Planctomycetes and their phenomic and genomic characterization uncovers novel biology.</title>
        <authorList>
            <person name="Wiegand S."/>
            <person name="Jogler M."/>
            <person name="Boedeker C."/>
            <person name="Pinto D."/>
            <person name="Vollmers J."/>
            <person name="Rivas-Marin E."/>
            <person name="Kohn T."/>
            <person name="Peeters S.H."/>
            <person name="Heuer A."/>
            <person name="Rast P."/>
            <person name="Oberbeckmann S."/>
            <person name="Bunk B."/>
            <person name="Jeske O."/>
            <person name="Meyerdierks A."/>
            <person name="Storesund J.E."/>
            <person name="Kallscheuer N."/>
            <person name="Luecker S."/>
            <person name="Lage O.M."/>
            <person name="Pohl T."/>
            <person name="Merkel B.J."/>
            <person name="Hornburger P."/>
            <person name="Mueller R.-W."/>
            <person name="Bruemmer F."/>
            <person name="Labrenz M."/>
            <person name="Spormann A.M."/>
            <person name="Op den Camp H."/>
            <person name="Overmann J."/>
            <person name="Amann R."/>
            <person name="Jetten M.S.M."/>
            <person name="Mascher T."/>
            <person name="Medema M.H."/>
            <person name="Devos D.P."/>
            <person name="Kaster A.-K."/>
            <person name="Ovreas L."/>
            <person name="Rohde M."/>
            <person name="Galperin M.Y."/>
            <person name="Jogler C."/>
        </authorList>
    </citation>
    <scope>NUCLEOTIDE SEQUENCE [LARGE SCALE GENOMIC DNA]</scope>
    <source>
        <strain evidence="6 7">HG66A1</strain>
    </source>
</reference>
<evidence type="ECO:0000256" key="4">
    <source>
        <dbReference type="ARBA" id="ARBA00023180"/>
    </source>
</evidence>
<dbReference type="SUPFAM" id="SSF50965">
    <property type="entry name" value="Galactose oxidase, central domain"/>
    <property type="match status" value="2"/>
</dbReference>
<dbReference type="SUPFAM" id="SSF141072">
    <property type="entry name" value="CalX-like"/>
    <property type="match status" value="14"/>
</dbReference>
<dbReference type="PROSITE" id="PS51470">
    <property type="entry name" value="FG_GAP"/>
    <property type="match status" value="5"/>
</dbReference>
<dbReference type="InterPro" id="IPR013519">
    <property type="entry name" value="Int_alpha_beta-p"/>
</dbReference>
<evidence type="ECO:0000313" key="6">
    <source>
        <dbReference type="EMBL" id="QDT21502.1"/>
    </source>
</evidence>